<keyword evidence="1" id="KW-0489">Methyltransferase</keyword>
<dbReference type="PANTHER" id="PTHR43861">
    <property type="entry name" value="TRANS-ACONITATE 2-METHYLTRANSFERASE-RELATED"/>
    <property type="match status" value="1"/>
</dbReference>
<dbReference type="InterPro" id="IPR029063">
    <property type="entry name" value="SAM-dependent_MTases_sf"/>
</dbReference>
<dbReference type="OrthoDB" id="9810247at2"/>
<name>A0A1H6W1K6_9GAMM</name>
<dbReference type="GO" id="GO:0008168">
    <property type="term" value="F:methyltransferase activity"/>
    <property type="evidence" value="ECO:0007669"/>
    <property type="project" value="UniProtKB-KW"/>
</dbReference>
<keyword evidence="2" id="KW-1185">Reference proteome</keyword>
<evidence type="ECO:0000313" key="2">
    <source>
        <dbReference type="Proteomes" id="UP000199420"/>
    </source>
</evidence>
<dbReference type="CDD" id="cd02440">
    <property type="entry name" value="AdoMet_MTases"/>
    <property type="match status" value="1"/>
</dbReference>
<accession>A0A1H6W1K6</accession>
<dbReference type="Gene3D" id="3.40.50.150">
    <property type="entry name" value="Vaccinia Virus protein VP39"/>
    <property type="match status" value="1"/>
</dbReference>
<proteinExistence type="predicted"/>
<keyword evidence="1" id="KW-0808">Transferase</keyword>
<dbReference type="AlphaFoldDB" id="A0A1H6W1K6"/>
<dbReference type="Pfam" id="PF13489">
    <property type="entry name" value="Methyltransf_23"/>
    <property type="match status" value="1"/>
</dbReference>
<dbReference type="Proteomes" id="UP000199420">
    <property type="component" value="Unassembled WGS sequence"/>
</dbReference>
<organism evidence="1 2">
    <name type="scientific">Frateuria terrea</name>
    <dbReference type="NCBI Taxonomy" id="529704"/>
    <lineage>
        <taxon>Bacteria</taxon>
        <taxon>Pseudomonadati</taxon>
        <taxon>Pseudomonadota</taxon>
        <taxon>Gammaproteobacteria</taxon>
        <taxon>Lysobacterales</taxon>
        <taxon>Rhodanobacteraceae</taxon>
        <taxon>Frateuria</taxon>
    </lineage>
</organism>
<gene>
    <name evidence="1" type="ORF">SAMN04487997_2373</name>
</gene>
<sequence>MEYLPLLGPAAPEEGWVPAPRYLLRRQRILRQLRNLSPCEVIEIGCGAGMLLQELSARGFLCQALESSPQARQLVARLSAKTGQKIAVHDEPDASWRGRFSLVMAFEVLEHIEDDAAAMKQWASWLAPRGTLLISVPAHPRLWSAADEWAGHYRRYRKQDLIDVVVAAGLEIEHVECYGFPLGNVTEQMQARGIRRHPPRASLDQSHQINSNRSGIERDHVLRWYPAMRSLPGQLALRCALAAQAMSSGLPFGNGYLIRARGG</sequence>
<dbReference type="EMBL" id="FNYC01000004">
    <property type="protein sequence ID" value="SEJ06175.1"/>
    <property type="molecule type" value="Genomic_DNA"/>
</dbReference>
<dbReference type="GO" id="GO:0032259">
    <property type="term" value="P:methylation"/>
    <property type="evidence" value="ECO:0007669"/>
    <property type="project" value="UniProtKB-KW"/>
</dbReference>
<protein>
    <submittedName>
        <fullName evidence="1">Methyltransferase domain-containing protein</fullName>
    </submittedName>
</protein>
<dbReference type="STRING" id="529704.SAMN02927913_3280"/>
<reference evidence="1 2" key="1">
    <citation type="submission" date="2016-10" db="EMBL/GenBank/DDBJ databases">
        <authorList>
            <person name="de Groot N.N."/>
        </authorList>
    </citation>
    <scope>NUCLEOTIDE SEQUENCE [LARGE SCALE GENOMIC DNA]</scope>
    <source>
        <strain evidence="1 2">DSM 26515</strain>
    </source>
</reference>
<evidence type="ECO:0000313" key="1">
    <source>
        <dbReference type="EMBL" id="SEJ06175.1"/>
    </source>
</evidence>
<dbReference type="RefSeq" id="WP_091339467.1">
    <property type="nucleotide sequence ID" value="NZ_FNYC01000004.1"/>
</dbReference>
<dbReference type="SUPFAM" id="SSF53335">
    <property type="entry name" value="S-adenosyl-L-methionine-dependent methyltransferases"/>
    <property type="match status" value="1"/>
</dbReference>